<proteinExistence type="predicted"/>
<evidence type="ECO:0000256" key="10">
    <source>
        <dbReference type="ARBA" id="ARBA00023049"/>
    </source>
</evidence>
<dbReference type="CDD" id="cd07328">
    <property type="entry name" value="M48_Ste24p_like"/>
    <property type="match status" value="1"/>
</dbReference>
<comment type="cofactor">
    <cofactor evidence="1">
        <name>Zn(2+)</name>
        <dbReference type="ChEBI" id="CHEBI:29105"/>
    </cofactor>
</comment>
<evidence type="ECO:0000256" key="2">
    <source>
        <dbReference type="ARBA" id="ARBA00004651"/>
    </source>
</evidence>
<organism evidence="14 15">
    <name type="scientific">Anaeromyxobacter oryzae</name>
    <dbReference type="NCBI Taxonomy" id="2918170"/>
    <lineage>
        <taxon>Bacteria</taxon>
        <taxon>Pseudomonadati</taxon>
        <taxon>Myxococcota</taxon>
        <taxon>Myxococcia</taxon>
        <taxon>Myxococcales</taxon>
        <taxon>Cystobacterineae</taxon>
        <taxon>Anaeromyxobacteraceae</taxon>
        <taxon>Anaeromyxobacter</taxon>
    </lineage>
</organism>
<feature type="domain" description="Peptidase M48" evidence="13">
    <location>
        <begin position="143"/>
        <end position="331"/>
    </location>
</feature>
<feature type="transmembrane region" description="Helical" evidence="12">
    <location>
        <begin position="28"/>
        <end position="57"/>
    </location>
</feature>
<evidence type="ECO:0000256" key="6">
    <source>
        <dbReference type="ARBA" id="ARBA00022723"/>
    </source>
</evidence>
<keyword evidence="10" id="KW-0482">Metalloprotease</keyword>
<dbReference type="Gene3D" id="3.30.2010.10">
    <property type="entry name" value="Metalloproteases ('zincins'), catalytic domain"/>
    <property type="match status" value="1"/>
</dbReference>
<keyword evidence="11 12" id="KW-0472">Membrane</keyword>
<evidence type="ECO:0000313" key="14">
    <source>
        <dbReference type="EMBL" id="BDG04196.1"/>
    </source>
</evidence>
<dbReference type="PANTHER" id="PTHR43221:SF1">
    <property type="entry name" value="PROTEASE HTPX"/>
    <property type="match status" value="1"/>
</dbReference>
<evidence type="ECO:0000256" key="7">
    <source>
        <dbReference type="ARBA" id="ARBA00022801"/>
    </source>
</evidence>
<protein>
    <recommendedName>
        <fullName evidence="13">Peptidase M48 domain-containing protein</fullName>
    </recommendedName>
</protein>
<keyword evidence="7" id="KW-0378">Hydrolase</keyword>
<dbReference type="RefSeq" id="WP_248352564.1">
    <property type="nucleotide sequence ID" value="NZ_AP025591.1"/>
</dbReference>
<keyword evidence="8" id="KW-0862">Zinc</keyword>
<evidence type="ECO:0000256" key="1">
    <source>
        <dbReference type="ARBA" id="ARBA00001947"/>
    </source>
</evidence>
<evidence type="ECO:0000256" key="4">
    <source>
        <dbReference type="ARBA" id="ARBA00022670"/>
    </source>
</evidence>
<gene>
    <name evidence="14" type="ORF">AMOR_31920</name>
</gene>
<evidence type="ECO:0000256" key="5">
    <source>
        <dbReference type="ARBA" id="ARBA00022692"/>
    </source>
</evidence>
<dbReference type="Pfam" id="PF01435">
    <property type="entry name" value="Peptidase_M48"/>
    <property type="match status" value="1"/>
</dbReference>
<sequence>MTPARFEEIAARFERFSRARPRLYRWTLGLLGAAGLGFVAFWLLLAGGLLALLVVGMAARPNAALLKLGIPLAILAWSLLKATWVRFERPEGIALSREDAPAAWAELDRLRRLGNLPRIHRLLVDDRLNAAMAQTPRLGILGWPHNDVLVGMPLLLALGPDTFRAVLAHELGHLSGRHGRMGARVHRVRATLRQAVEALAARNSRLTGVFRAFLDWYGPWFQAASFALARQQEREADRFSAAATDARTAADALVASALAGWALEERYDPALRRRPAFEPAAPEGHLAWMEETLRAAGTDEEAPQALARALKARATAGDTHPSLAERLEALGQEPRVPPAPRRSAASAFLGPCQRRVQTELESRWRASVAEAWERAHQDGKRDAGRLAELDARAGAAPLDVDEACERVALVERMHGSAEALPLALESAARHPDHALARFQLGRLLLRRQDAAGLPHLDRAMALDEGATLPAAQLIAGYHLAEGRTADAAPWIERVRSIEAAEAVAEAERAQVRAGDLVEPHGLGREDVEKFAAALRGHPRVKKAWLARKKLVHFPERARVYVVGVTRRGAWYRLESSGAQAKLAQELADVLGLARVFVMVDGAGARPMIKKLRKVGERIV</sequence>
<keyword evidence="6" id="KW-0479">Metal-binding</keyword>
<dbReference type="EMBL" id="AP025591">
    <property type="protein sequence ID" value="BDG04196.1"/>
    <property type="molecule type" value="Genomic_DNA"/>
</dbReference>
<dbReference type="InterPro" id="IPR001915">
    <property type="entry name" value="Peptidase_M48"/>
</dbReference>
<evidence type="ECO:0000313" key="15">
    <source>
        <dbReference type="Proteomes" id="UP001162891"/>
    </source>
</evidence>
<keyword evidence="5 12" id="KW-0812">Transmembrane</keyword>
<comment type="subcellular location">
    <subcellularLocation>
        <location evidence="2">Cell membrane</location>
        <topology evidence="2">Multi-pass membrane protein</topology>
    </subcellularLocation>
</comment>
<evidence type="ECO:0000256" key="12">
    <source>
        <dbReference type="SAM" id="Phobius"/>
    </source>
</evidence>
<evidence type="ECO:0000259" key="13">
    <source>
        <dbReference type="Pfam" id="PF01435"/>
    </source>
</evidence>
<reference evidence="15" key="1">
    <citation type="journal article" date="2022" name="Int. J. Syst. Evol. Microbiol.">
        <title>Anaeromyxobacter oryzae sp. nov., Anaeromyxobacter diazotrophicus sp. nov. and Anaeromyxobacter paludicola sp. nov., isolated from paddy soils.</title>
        <authorList>
            <person name="Itoh H."/>
            <person name="Xu Z."/>
            <person name="Mise K."/>
            <person name="Masuda Y."/>
            <person name="Ushijima N."/>
            <person name="Hayakawa C."/>
            <person name="Shiratori Y."/>
            <person name="Senoo K."/>
        </authorList>
    </citation>
    <scope>NUCLEOTIDE SEQUENCE [LARGE SCALE GENOMIC DNA]</scope>
    <source>
        <strain evidence="15">Red232</strain>
    </source>
</reference>
<name>A0ABM7WXF7_9BACT</name>
<keyword evidence="9 12" id="KW-1133">Transmembrane helix</keyword>
<accession>A0ABM7WXF7</accession>
<dbReference type="InterPro" id="IPR050083">
    <property type="entry name" value="HtpX_protease"/>
</dbReference>
<evidence type="ECO:0000256" key="9">
    <source>
        <dbReference type="ARBA" id="ARBA00022989"/>
    </source>
</evidence>
<dbReference type="PANTHER" id="PTHR43221">
    <property type="entry name" value="PROTEASE HTPX"/>
    <property type="match status" value="1"/>
</dbReference>
<keyword evidence="4" id="KW-0645">Protease</keyword>
<evidence type="ECO:0000256" key="11">
    <source>
        <dbReference type="ARBA" id="ARBA00023136"/>
    </source>
</evidence>
<dbReference type="Proteomes" id="UP001162891">
    <property type="component" value="Chromosome"/>
</dbReference>
<evidence type="ECO:0000256" key="8">
    <source>
        <dbReference type="ARBA" id="ARBA00022833"/>
    </source>
</evidence>
<evidence type="ECO:0000256" key="3">
    <source>
        <dbReference type="ARBA" id="ARBA00022475"/>
    </source>
</evidence>
<feature type="transmembrane region" description="Helical" evidence="12">
    <location>
        <begin position="63"/>
        <end position="80"/>
    </location>
</feature>
<keyword evidence="3" id="KW-1003">Cell membrane</keyword>
<keyword evidence="15" id="KW-1185">Reference proteome</keyword>